<dbReference type="EMBL" id="BJND01000004">
    <property type="protein sequence ID" value="GEC02755.1"/>
    <property type="molecule type" value="Genomic_DNA"/>
</dbReference>
<comment type="similarity">
    <text evidence="1">Belongs to the peptidase S33 family.</text>
</comment>
<dbReference type="AlphaFoldDB" id="A0A4Y3V8K2"/>
<comment type="caution">
    <text evidence="5">The sequence shown here is derived from an EMBL/GenBank/DDBJ whole genome shotgun (WGS) entry which is preliminary data.</text>
</comment>
<dbReference type="PIRSF" id="PIRSF001112">
    <property type="entry name" value="Epoxide_hydrolase"/>
    <property type="match status" value="1"/>
</dbReference>
<gene>
    <name evidence="5" type="ORF">SSP24_04100</name>
</gene>
<dbReference type="Gene3D" id="3.40.50.1820">
    <property type="entry name" value="alpha/beta hydrolase"/>
    <property type="match status" value="1"/>
</dbReference>
<dbReference type="GO" id="GO:0004301">
    <property type="term" value="F:epoxide hydrolase activity"/>
    <property type="evidence" value="ECO:0007669"/>
    <property type="project" value="TreeGrafter"/>
</dbReference>
<feature type="domain" description="Epoxide hydrolase N-terminal" evidence="4">
    <location>
        <begin position="3"/>
        <end position="66"/>
    </location>
</feature>
<feature type="region of interest" description="Disordered" evidence="3">
    <location>
        <begin position="241"/>
        <end position="309"/>
    </location>
</feature>
<feature type="compositionally biased region" description="Low complexity" evidence="3">
    <location>
        <begin position="241"/>
        <end position="267"/>
    </location>
</feature>
<accession>A0A4Y3V8K2</accession>
<keyword evidence="2" id="KW-0378">Hydrolase</keyword>
<organism evidence="5 6">
    <name type="scientific">Streptomyces spinoverrucosus</name>
    <dbReference type="NCBI Taxonomy" id="284043"/>
    <lineage>
        <taxon>Bacteria</taxon>
        <taxon>Bacillati</taxon>
        <taxon>Actinomycetota</taxon>
        <taxon>Actinomycetes</taxon>
        <taxon>Kitasatosporales</taxon>
        <taxon>Streptomycetaceae</taxon>
        <taxon>Streptomyces</taxon>
    </lineage>
</organism>
<evidence type="ECO:0000256" key="2">
    <source>
        <dbReference type="ARBA" id="ARBA00022801"/>
    </source>
</evidence>
<evidence type="ECO:0000313" key="5">
    <source>
        <dbReference type="EMBL" id="GEC02755.1"/>
    </source>
</evidence>
<dbReference type="InterPro" id="IPR016292">
    <property type="entry name" value="Epoxide_hydrolase"/>
</dbReference>
<dbReference type="InterPro" id="IPR029058">
    <property type="entry name" value="AB_hydrolase_fold"/>
</dbReference>
<keyword evidence="6" id="KW-1185">Reference proteome</keyword>
<dbReference type="PANTHER" id="PTHR21661">
    <property type="entry name" value="EPOXIDE HYDROLASE 1-RELATED"/>
    <property type="match status" value="1"/>
</dbReference>
<dbReference type="InterPro" id="IPR010497">
    <property type="entry name" value="Epoxide_hydro_N"/>
</dbReference>
<dbReference type="PANTHER" id="PTHR21661:SF71">
    <property type="entry name" value="EPOXIDE HYDROLASE N-TERMINAL DOMAIN-CONTAINING PROTEIN"/>
    <property type="match status" value="1"/>
</dbReference>
<feature type="compositionally biased region" description="Low complexity" evidence="3">
    <location>
        <begin position="275"/>
        <end position="291"/>
    </location>
</feature>
<protein>
    <recommendedName>
        <fullName evidence="4">Epoxide hydrolase N-terminal domain-containing protein</fullName>
    </recommendedName>
</protein>
<dbReference type="Proteomes" id="UP000317881">
    <property type="component" value="Unassembled WGS sequence"/>
</dbReference>
<evidence type="ECO:0000259" key="4">
    <source>
        <dbReference type="Pfam" id="PF06441"/>
    </source>
</evidence>
<evidence type="ECO:0000313" key="6">
    <source>
        <dbReference type="Proteomes" id="UP000317881"/>
    </source>
</evidence>
<proteinExistence type="inferred from homology"/>
<evidence type="ECO:0000256" key="3">
    <source>
        <dbReference type="SAM" id="MobiDB-lite"/>
    </source>
</evidence>
<name>A0A4Y3V8K2_9ACTN</name>
<dbReference type="Pfam" id="PF06441">
    <property type="entry name" value="EHN"/>
    <property type="match status" value="1"/>
</dbReference>
<dbReference type="SUPFAM" id="SSF53474">
    <property type="entry name" value="alpha/beta-Hydrolases"/>
    <property type="match status" value="1"/>
</dbReference>
<reference evidence="5 6" key="1">
    <citation type="submission" date="2019-06" db="EMBL/GenBank/DDBJ databases">
        <title>Whole genome shotgun sequence of Streptomyces spinoverrucosus NBRC 14228.</title>
        <authorList>
            <person name="Hosoyama A."/>
            <person name="Uohara A."/>
            <person name="Ohji S."/>
            <person name="Ichikawa N."/>
        </authorList>
    </citation>
    <scope>NUCLEOTIDE SEQUENCE [LARGE SCALE GENOMIC DNA]</scope>
    <source>
        <strain evidence="5 6">NBRC 14228</strain>
    </source>
</reference>
<evidence type="ECO:0000256" key="1">
    <source>
        <dbReference type="ARBA" id="ARBA00010088"/>
    </source>
</evidence>
<dbReference type="GO" id="GO:0097176">
    <property type="term" value="P:epoxide metabolic process"/>
    <property type="evidence" value="ECO:0007669"/>
    <property type="project" value="TreeGrafter"/>
</dbReference>
<sequence>MDGQYLKELIDYWIDGYDWREAEAELNQYEQYQVEVDGVPIHFMRRAGVGPDPKPMLLFQGWPWTVAMATKVIDKLADPGAHGGDPAEAFDVIVPSTPGFGWSTPLPDNPDMNFWKAADLFHKLMTEVLGSEKYAATGSDLGSMITAQLGHKYYESLYAIHVGSPIPLNMFNGDRAWDLTGGKTIPEGTPEDIRAGILSFQKRFVAHVAVHMLDSSTLGHALSDSPAGLLAWILEGRTGATTTATSRTSSARTTFSPTRRSTGPPTRSAHRCGCTPTPTATRGPRPTTSPRPFRHPPASPWSGTRTRLA</sequence>